<keyword evidence="1" id="KW-0812">Transmembrane</keyword>
<dbReference type="EMBL" id="JASATX010000001">
    <property type="protein sequence ID" value="MDI2097748.1"/>
    <property type="molecule type" value="Genomic_DNA"/>
</dbReference>
<proteinExistence type="predicted"/>
<evidence type="ECO:0000313" key="2">
    <source>
        <dbReference type="EMBL" id="MDI2097748.1"/>
    </source>
</evidence>
<dbReference type="AlphaFoldDB" id="A0AAW6T6H0"/>
<evidence type="ECO:0008006" key="4">
    <source>
        <dbReference type="Google" id="ProtNLM"/>
    </source>
</evidence>
<feature type="transmembrane region" description="Helical" evidence="1">
    <location>
        <begin position="80"/>
        <end position="102"/>
    </location>
</feature>
<dbReference type="Proteomes" id="UP001321506">
    <property type="component" value="Unassembled WGS sequence"/>
</dbReference>
<protein>
    <recommendedName>
        <fullName evidence="4">Sporulation protein</fullName>
    </recommendedName>
</protein>
<accession>A0AAW6T6H0</accession>
<keyword evidence="1" id="KW-1133">Transmembrane helix</keyword>
<keyword evidence="3" id="KW-1185">Reference proteome</keyword>
<gene>
    <name evidence="2" type="ORF">QF206_02030</name>
</gene>
<comment type="caution">
    <text evidence="2">The sequence shown here is derived from an EMBL/GenBank/DDBJ whole genome shotgun (WGS) entry which is preliminary data.</text>
</comment>
<evidence type="ECO:0000256" key="1">
    <source>
        <dbReference type="SAM" id="Phobius"/>
    </source>
</evidence>
<dbReference type="RefSeq" id="WP_281487528.1">
    <property type="nucleotide sequence ID" value="NZ_JASATX010000001.1"/>
</dbReference>
<keyword evidence="1" id="KW-0472">Membrane</keyword>
<evidence type="ECO:0000313" key="3">
    <source>
        <dbReference type="Proteomes" id="UP001321506"/>
    </source>
</evidence>
<sequence>MTNLIEKIAQSVTDSVGARVNYGEKQTIGGAEVVPVSLVWFGFGGGSDESEQGGGGGGGASVPVGMIVEGAGGPRFEPNVVALAAVAAPLVCAIGMALGRIIRALKK</sequence>
<reference evidence="2 3" key="1">
    <citation type="submission" date="2023-04" db="EMBL/GenBank/DDBJ databases">
        <title>Klugiella caeni sp. nov. isolated from the sludge of biochemical tank.</title>
        <authorList>
            <person name="Geng K."/>
        </authorList>
    </citation>
    <scope>NUCLEOTIDE SEQUENCE [LARGE SCALE GENOMIC DNA]</scope>
    <source>
        <strain evidence="2 3">YN-L-19</strain>
    </source>
</reference>
<organism evidence="2 3">
    <name type="scientific">Ruicaihuangia caeni</name>
    <dbReference type="NCBI Taxonomy" id="3042517"/>
    <lineage>
        <taxon>Bacteria</taxon>
        <taxon>Bacillati</taxon>
        <taxon>Actinomycetota</taxon>
        <taxon>Actinomycetes</taxon>
        <taxon>Micrococcales</taxon>
        <taxon>Microbacteriaceae</taxon>
        <taxon>Ruicaihuangia</taxon>
    </lineage>
</organism>
<name>A0AAW6T6H0_9MICO</name>